<dbReference type="AlphaFoldDB" id="A0A644Z298"/>
<dbReference type="GO" id="GO:0015095">
    <property type="term" value="F:magnesium ion transmembrane transporter activity"/>
    <property type="evidence" value="ECO:0007669"/>
    <property type="project" value="InterPro"/>
</dbReference>
<dbReference type="InterPro" id="IPR006669">
    <property type="entry name" value="MgtE_transporter"/>
</dbReference>
<keyword evidence="4 8" id="KW-0812">Transmembrane</keyword>
<feature type="transmembrane region" description="Helical" evidence="8">
    <location>
        <begin position="285"/>
        <end position="302"/>
    </location>
</feature>
<keyword evidence="5" id="KW-0460">Magnesium</keyword>
<evidence type="ECO:0000256" key="2">
    <source>
        <dbReference type="ARBA" id="ARBA00009749"/>
    </source>
</evidence>
<dbReference type="SUPFAM" id="SSF54631">
    <property type="entry name" value="CBS-domain pair"/>
    <property type="match status" value="1"/>
</dbReference>
<comment type="caution">
    <text evidence="10">The sequence shown here is derived from an EMBL/GenBank/DDBJ whole genome shotgun (WGS) entry which is preliminary data.</text>
</comment>
<evidence type="ECO:0000256" key="4">
    <source>
        <dbReference type="ARBA" id="ARBA00022692"/>
    </source>
</evidence>
<name>A0A644Z298_9ZZZZ</name>
<dbReference type="InterPro" id="IPR046342">
    <property type="entry name" value="CBS_dom_sf"/>
</dbReference>
<keyword evidence="6 8" id="KW-1133">Transmembrane helix</keyword>
<evidence type="ECO:0000256" key="1">
    <source>
        <dbReference type="ARBA" id="ARBA00004141"/>
    </source>
</evidence>
<evidence type="ECO:0000313" key="10">
    <source>
        <dbReference type="EMBL" id="MPM35025.1"/>
    </source>
</evidence>
<evidence type="ECO:0000256" key="8">
    <source>
        <dbReference type="SAM" id="Phobius"/>
    </source>
</evidence>
<gene>
    <name evidence="10" type="ORF">SDC9_81615</name>
</gene>
<dbReference type="EMBL" id="VSSQ01007156">
    <property type="protein sequence ID" value="MPM35025.1"/>
    <property type="molecule type" value="Genomic_DNA"/>
</dbReference>
<sequence length="450" mass="49817">METIFFEKLFDLLNSSRIRELKEQLVEMNVVDIAEFMMELEGEKQLLVFRILPKDLSAEVFAYLDPDIQQSIVEYSSDKEVGYLVEELYVDDAVDFLEEVPAGVVKRVLASASTQTRNVINKFLQYPADSAGSVMTIEYVELHDRSTASEAIQVIRKTGLDKETIYTCYVVDDKLHLVGILPLRRLLLADDNALVRDVMSDDQQIISVHTLEDQETVAGFAKKYDLLSVPVVDNESRLVGIITIDDIVDIIEAETTEDFEKMAMLQPAEQEYLKSSVFTLAKNRIVWLLILMVSATFTGRIIENFEGMLAVLTGLTACIPMLMDTCGNAGTQSSTLIIRGMAIGEITTRDYLRVLYKEVRVALLCGGALAVANFIRMLLLGSSGGTPVYFVVSLTVLFSVVVSKCIGCTLPIVAKAVHLDPAVMSSPLLTTIADAMALGIYFSLAKVFLL</sequence>
<feature type="transmembrane region" description="Helical" evidence="8">
    <location>
        <begin position="388"/>
        <end position="414"/>
    </location>
</feature>
<dbReference type="PANTHER" id="PTHR43773">
    <property type="entry name" value="MAGNESIUM TRANSPORTER MGTE"/>
    <property type="match status" value="1"/>
</dbReference>
<evidence type="ECO:0000256" key="7">
    <source>
        <dbReference type="ARBA" id="ARBA00023136"/>
    </source>
</evidence>
<keyword evidence="7 8" id="KW-0472">Membrane</keyword>
<dbReference type="SUPFAM" id="SSF161093">
    <property type="entry name" value="MgtE membrane domain-like"/>
    <property type="match status" value="1"/>
</dbReference>
<dbReference type="NCBIfam" id="TIGR00400">
    <property type="entry name" value="mgtE"/>
    <property type="match status" value="1"/>
</dbReference>
<keyword evidence="3" id="KW-0813">Transport</keyword>
<dbReference type="SUPFAM" id="SSF158791">
    <property type="entry name" value="MgtE N-terminal domain-like"/>
    <property type="match status" value="1"/>
</dbReference>
<feature type="domain" description="CBS" evidence="9">
    <location>
        <begin position="199"/>
        <end position="257"/>
    </location>
</feature>
<dbReference type="InterPro" id="IPR038076">
    <property type="entry name" value="MgtE_N_sf"/>
</dbReference>
<protein>
    <submittedName>
        <fullName evidence="10">Magnesium transporter MgtE</fullName>
    </submittedName>
</protein>
<dbReference type="PANTHER" id="PTHR43773:SF1">
    <property type="entry name" value="MAGNESIUM TRANSPORTER MGTE"/>
    <property type="match status" value="1"/>
</dbReference>
<proteinExistence type="inferred from homology"/>
<dbReference type="CDD" id="cd04606">
    <property type="entry name" value="CBS_pair_Mg_transporter"/>
    <property type="match status" value="1"/>
</dbReference>
<dbReference type="GO" id="GO:0016020">
    <property type="term" value="C:membrane"/>
    <property type="evidence" value="ECO:0007669"/>
    <property type="project" value="UniProtKB-SubCell"/>
</dbReference>
<accession>A0A644Z298</accession>
<dbReference type="Gene3D" id="1.25.60.10">
    <property type="entry name" value="MgtE N-terminal domain-like"/>
    <property type="match status" value="1"/>
</dbReference>
<evidence type="ECO:0000256" key="6">
    <source>
        <dbReference type="ARBA" id="ARBA00022989"/>
    </source>
</evidence>
<dbReference type="SMART" id="SM00924">
    <property type="entry name" value="MgtE_N"/>
    <property type="match status" value="1"/>
</dbReference>
<dbReference type="InterPro" id="IPR006668">
    <property type="entry name" value="Mg_transptr_MgtE_intracell_dom"/>
</dbReference>
<feature type="transmembrane region" description="Helical" evidence="8">
    <location>
        <begin position="361"/>
        <end position="382"/>
    </location>
</feature>
<dbReference type="InterPro" id="IPR000644">
    <property type="entry name" value="CBS_dom"/>
</dbReference>
<reference evidence="10" key="1">
    <citation type="submission" date="2019-08" db="EMBL/GenBank/DDBJ databases">
        <authorList>
            <person name="Kucharzyk K."/>
            <person name="Murdoch R.W."/>
            <person name="Higgins S."/>
            <person name="Loffler F."/>
        </authorList>
    </citation>
    <scope>NUCLEOTIDE SEQUENCE</scope>
</reference>
<evidence type="ECO:0000259" key="9">
    <source>
        <dbReference type="PROSITE" id="PS51371"/>
    </source>
</evidence>
<dbReference type="SMART" id="SM00116">
    <property type="entry name" value="CBS"/>
    <property type="match status" value="2"/>
</dbReference>
<dbReference type="InterPro" id="IPR036739">
    <property type="entry name" value="SLC41_membr_dom_sf"/>
</dbReference>
<feature type="transmembrane region" description="Helical" evidence="8">
    <location>
        <begin position="426"/>
        <end position="449"/>
    </location>
</feature>
<organism evidence="10">
    <name type="scientific">bioreactor metagenome</name>
    <dbReference type="NCBI Taxonomy" id="1076179"/>
    <lineage>
        <taxon>unclassified sequences</taxon>
        <taxon>metagenomes</taxon>
        <taxon>ecological metagenomes</taxon>
    </lineage>
</organism>
<evidence type="ECO:0000256" key="5">
    <source>
        <dbReference type="ARBA" id="ARBA00022842"/>
    </source>
</evidence>
<dbReference type="Gene3D" id="3.10.580.10">
    <property type="entry name" value="CBS-domain"/>
    <property type="match status" value="1"/>
</dbReference>
<comment type="similarity">
    <text evidence="2">Belongs to the SLC41A transporter family.</text>
</comment>
<dbReference type="Pfam" id="PF01769">
    <property type="entry name" value="MgtE"/>
    <property type="match status" value="1"/>
</dbReference>
<comment type="subcellular location">
    <subcellularLocation>
        <location evidence="1">Membrane</location>
        <topology evidence="1">Multi-pass membrane protein</topology>
    </subcellularLocation>
</comment>
<evidence type="ECO:0000256" key="3">
    <source>
        <dbReference type="ARBA" id="ARBA00022448"/>
    </source>
</evidence>
<dbReference type="Gene3D" id="1.10.357.20">
    <property type="entry name" value="SLC41 divalent cation transporters, integral membrane domain"/>
    <property type="match status" value="1"/>
</dbReference>
<dbReference type="PROSITE" id="PS51371">
    <property type="entry name" value="CBS"/>
    <property type="match status" value="1"/>
</dbReference>
<dbReference type="InterPro" id="IPR006667">
    <property type="entry name" value="SLC41_membr_dom"/>
</dbReference>
<dbReference type="Pfam" id="PF03448">
    <property type="entry name" value="MgtE_N"/>
    <property type="match status" value="1"/>
</dbReference>
<dbReference type="Pfam" id="PF00571">
    <property type="entry name" value="CBS"/>
    <property type="match status" value="2"/>
</dbReference>